<dbReference type="Proteomes" id="UP001220530">
    <property type="component" value="Chromosome"/>
</dbReference>
<sequence>MRIGSLSIIVGVALSLAGTAAVFAQDAFVVPTAPEEIVAARQALMKEDGGILRTAGGLTGDEAVTAMKTIITNYSHIPALFPEGSIVGDSEALPIIWDNFDEFTAIVDTGTEAAKTAMAAAETGDATAYGAALKALGASCGACHQQFRKPQ</sequence>
<keyword evidence="6" id="KW-0732">Signal</keyword>
<feature type="signal peptide" evidence="6">
    <location>
        <begin position="1"/>
        <end position="24"/>
    </location>
</feature>
<dbReference type="EMBL" id="CP118246">
    <property type="protein sequence ID" value="WDR02811.1"/>
    <property type="molecule type" value="Genomic_DNA"/>
</dbReference>
<keyword evidence="5" id="KW-0408">Iron</keyword>
<evidence type="ECO:0000256" key="5">
    <source>
        <dbReference type="ARBA" id="ARBA00023004"/>
    </source>
</evidence>
<organism evidence="7 8">
    <name type="scientific">Devosia algicola</name>
    <dbReference type="NCBI Taxonomy" id="3026418"/>
    <lineage>
        <taxon>Bacteria</taxon>
        <taxon>Pseudomonadati</taxon>
        <taxon>Pseudomonadota</taxon>
        <taxon>Alphaproteobacteria</taxon>
        <taxon>Hyphomicrobiales</taxon>
        <taxon>Devosiaceae</taxon>
        <taxon>Devosia</taxon>
    </lineage>
</organism>
<keyword evidence="2" id="KW-0349">Heme</keyword>
<accession>A0ABY7YNC5</accession>
<keyword evidence="4" id="KW-0249">Electron transport</keyword>
<feature type="chain" id="PRO_5045583857" evidence="6">
    <location>
        <begin position="25"/>
        <end position="151"/>
    </location>
</feature>
<dbReference type="Gene3D" id="1.20.120.10">
    <property type="entry name" value="Cytochrome c/b562"/>
    <property type="match status" value="1"/>
</dbReference>
<reference evidence="7 8" key="1">
    <citation type="submission" date="2023-02" db="EMBL/GenBank/DDBJ databases">
        <title>Devosia algicola sp. nov., isolated from the phycosphere of marine algae.</title>
        <authorList>
            <person name="Kim J.M."/>
            <person name="Lee J.K."/>
            <person name="Choi B.J."/>
            <person name="Bayburt H."/>
            <person name="Jeon C.O."/>
        </authorList>
    </citation>
    <scope>NUCLEOTIDE SEQUENCE [LARGE SCALE GENOMIC DNA]</scope>
    <source>
        <strain evidence="7 8">G20-9</strain>
    </source>
</reference>
<dbReference type="PRINTS" id="PR00608">
    <property type="entry name" value="CYTCHROMECII"/>
</dbReference>
<dbReference type="InterPro" id="IPR012127">
    <property type="entry name" value="Cyt_c_prime"/>
</dbReference>
<evidence type="ECO:0000313" key="7">
    <source>
        <dbReference type="EMBL" id="WDR02811.1"/>
    </source>
</evidence>
<dbReference type="InterPro" id="IPR010980">
    <property type="entry name" value="Cyt_c/b562"/>
</dbReference>
<protein>
    <submittedName>
        <fullName evidence="7">Cytochrome c</fullName>
    </submittedName>
</protein>
<dbReference type="SUPFAM" id="SSF47175">
    <property type="entry name" value="Cytochromes"/>
    <property type="match status" value="1"/>
</dbReference>
<proteinExistence type="predicted"/>
<name>A0ABY7YNC5_9HYPH</name>
<dbReference type="RefSeq" id="WP_282219213.1">
    <property type="nucleotide sequence ID" value="NZ_CP118246.1"/>
</dbReference>
<evidence type="ECO:0000256" key="3">
    <source>
        <dbReference type="ARBA" id="ARBA00022723"/>
    </source>
</evidence>
<evidence type="ECO:0000256" key="1">
    <source>
        <dbReference type="ARBA" id="ARBA00022448"/>
    </source>
</evidence>
<dbReference type="PIRSF" id="PIRSF000027">
    <property type="entry name" value="Cytc_c_prime"/>
    <property type="match status" value="1"/>
</dbReference>
<dbReference type="InterPro" id="IPR015984">
    <property type="entry name" value="Cyt_c_prime_subgr"/>
</dbReference>
<evidence type="ECO:0000313" key="8">
    <source>
        <dbReference type="Proteomes" id="UP001220530"/>
    </source>
</evidence>
<gene>
    <name evidence="7" type="ORF">PSQ19_00810</name>
</gene>
<evidence type="ECO:0000256" key="2">
    <source>
        <dbReference type="ARBA" id="ARBA00022617"/>
    </source>
</evidence>
<dbReference type="InterPro" id="IPR002321">
    <property type="entry name" value="Cyt_c_II"/>
</dbReference>
<dbReference type="Pfam" id="PF01322">
    <property type="entry name" value="Cytochrom_C_2"/>
    <property type="match status" value="1"/>
</dbReference>
<dbReference type="PROSITE" id="PS51009">
    <property type="entry name" value="CYTCII"/>
    <property type="match status" value="1"/>
</dbReference>
<keyword evidence="8" id="KW-1185">Reference proteome</keyword>
<evidence type="ECO:0000256" key="4">
    <source>
        <dbReference type="ARBA" id="ARBA00022982"/>
    </source>
</evidence>
<evidence type="ECO:0000256" key="6">
    <source>
        <dbReference type="SAM" id="SignalP"/>
    </source>
</evidence>
<keyword evidence="3" id="KW-0479">Metal-binding</keyword>
<keyword evidence="1" id="KW-0813">Transport</keyword>